<comment type="caution">
    <text evidence="2">The sequence shown here is derived from an EMBL/GenBank/DDBJ whole genome shotgun (WGS) entry which is preliminary data.</text>
</comment>
<feature type="region of interest" description="Disordered" evidence="1">
    <location>
        <begin position="1"/>
        <end position="58"/>
    </location>
</feature>
<reference evidence="2" key="2">
    <citation type="submission" date="2021-02" db="EMBL/GenBank/DDBJ databases">
        <authorList>
            <person name="Kimball J.A."/>
            <person name="Haas M.W."/>
            <person name="Macchietto M."/>
            <person name="Kono T."/>
            <person name="Duquette J."/>
            <person name="Shao M."/>
        </authorList>
    </citation>
    <scope>NUCLEOTIDE SEQUENCE</scope>
    <source>
        <tissue evidence="2">Fresh leaf tissue</tissue>
    </source>
</reference>
<evidence type="ECO:0000313" key="2">
    <source>
        <dbReference type="EMBL" id="KAG8078094.1"/>
    </source>
</evidence>
<feature type="region of interest" description="Disordered" evidence="1">
    <location>
        <begin position="145"/>
        <end position="169"/>
    </location>
</feature>
<feature type="compositionally biased region" description="Low complexity" evidence="1">
    <location>
        <begin position="39"/>
        <end position="55"/>
    </location>
</feature>
<sequence>MAPPSHCQCHTINGSGPRNGAISAQKPATQRHDDAPACSTRTSSGGRVTRSSTPSPFRVARLPAPAATEMEIDCPARQSAPLTGEPSVVRLFAGGGGGTLLGTSCEAIGGKRIGDLVVSTGPTRPTSPAQDSAHRWHPADRALAPAGRHAGQRGPESSPSVHVYHGGHHPNERRRVGRLWCTYPEFRHAIAGAVAVESFSMNAHKWLLANNDCCVMRVKPVADLGILQ</sequence>
<evidence type="ECO:0000256" key="1">
    <source>
        <dbReference type="SAM" id="MobiDB-lite"/>
    </source>
</evidence>
<evidence type="ECO:0000313" key="3">
    <source>
        <dbReference type="Proteomes" id="UP000729402"/>
    </source>
</evidence>
<protein>
    <submittedName>
        <fullName evidence="2">Uncharacterized protein</fullName>
    </submittedName>
</protein>
<reference evidence="2" key="1">
    <citation type="journal article" date="2021" name="bioRxiv">
        <title>Whole Genome Assembly and Annotation of Northern Wild Rice, Zizania palustris L., Supports a Whole Genome Duplication in the Zizania Genus.</title>
        <authorList>
            <person name="Haas M."/>
            <person name="Kono T."/>
            <person name="Macchietto M."/>
            <person name="Millas R."/>
            <person name="McGilp L."/>
            <person name="Shao M."/>
            <person name="Duquette J."/>
            <person name="Hirsch C.N."/>
            <person name="Kimball J."/>
        </authorList>
    </citation>
    <scope>NUCLEOTIDE SEQUENCE</scope>
    <source>
        <tissue evidence="2">Fresh leaf tissue</tissue>
    </source>
</reference>
<gene>
    <name evidence="2" type="ORF">GUJ93_ZPchr0007g4650</name>
</gene>
<accession>A0A8J5W5F2</accession>
<proteinExistence type="predicted"/>
<keyword evidence="3" id="KW-1185">Reference proteome</keyword>
<organism evidence="2 3">
    <name type="scientific">Zizania palustris</name>
    <name type="common">Northern wild rice</name>
    <dbReference type="NCBI Taxonomy" id="103762"/>
    <lineage>
        <taxon>Eukaryota</taxon>
        <taxon>Viridiplantae</taxon>
        <taxon>Streptophyta</taxon>
        <taxon>Embryophyta</taxon>
        <taxon>Tracheophyta</taxon>
        <taxon>Spermatophyta</taxon>
        <taxon>Magnoliopsida</taxon>
        <taxon>Liliopsida</taxon>
        <taxon>Poales</taxon>
        <taxon>Poaceae</taxon>
        <taxon>BOP clade</taxon>
        <taxon>Oryzoideae</taxon>
        <taxon>Oryzeae</taxon>
        <taxon>Zizaniinae</taxon>
        <taxon>Zizania</taxon>
    </lineage>
</organism>
<dbReference type="AlphaFoldDB" id="A0A8J5W5F2"/>
<name>A0A8J5W5F2_ZIZPA</name>
<dbReference type="Proteomes" id="UP000729402">
    <property type="component" value="Unassembled WGS sequence"/>
</dbReference>
<dbReference type="EMBL" id="JAAALK010000282">
    <property type="protein sequence ID" value="KAG8078094.1"/>
    <property type="molecule type" value="Genomic_DNA"/>
</dbReference>